<dbReference type="SUPFAM" id="SSF56112">
    <property type="entry name" value="Protein kinase-like (PK-like)"/>
    <property type="match status" value="1"/>
</dbReference>
<keyword evidence="4" id="KW-0067">ATP-binding</keyword>
<keyword evidence="2" id="KW-0547">Nucleotide-binding</keyword>
<organism evidence="6 7">
    <name type="scientific">Jaapia argillacea MUCL 33604</name>
    <dbReference type="NCBI Taxonomy" id="933084"/>
    <lineage>
        <taxon>Eukaryota</taxon>
        <taxon>Fungi</taxon>
        <taxon>Dikarya</taxon>
        <taxon>Basidiomycota</taxon>
        <taxon>Agaricomycotina</taxon>
        <taxon>Agaricomycetes</taxon>
        <taxon>Agaricomycetidae</taxon>
        <taxon>Jaapiales</taxon>
        <taxon>Jaapiaceae</taxon>
        <taxon>Jaapia</taxon>
    </lineage>
</organism>
<accession>A0A067PEL1</accession>
<dbReference type="GO" id="GO:0004672">
    <property type="term" value="F:protein kinase activity"/>
    <property type="evidence" value="ECO:0007669"/>
    <property type="project" value="InterPro"/>
</dbReference>
<dbReference type="GO" id="GO:0005524">
    <property type="term" value="F:ATP binding"/>
    <property type="evidence" value="ECO:0007669"/>
    <property type="project" value="UniProtKB-KW"/>
</dbReference>
<dbReference type="HOGENOM" id="CLU_000288_7_18_1"/>
<evidence type="ECO:0000313" key="6">
    <source>
        <dbReference type="EMBL" id="KDQ52290.1"/>
    </source>
</evidence>
<dbReference type="PANTHER" id="PTHR48016">
    <property type="entry name" value="MAP KINASE KINASE KINASE SSK2-RELATED-RELATED"/>
    <property type="match status" value="1"/>
</dbReference>
<dbReference type="InterPro" id="IPR000719">
    <property type="entry name" value="Prot_kinase_dom"/>
</dbReference>
<keyword evidence="7" id="KW-1185">Reference proteome</keyword>
<dbReference type="OrthoDB" id="4062651at2759"/>
<evidence type="ECO:0000256" key="3">
    <source>
        <dbReference type="ARBA" id="ARBA00022777"/>
    </source>
</evidence>
<dbReference type="InterPro" id="IPR008266">
    <property type="entry name" value="Tyr_kinase_AS"/>
</dbReference>
<keyword evidence="3" id="KW-0418">Kinase</keyword>
<reference evidence="7" key="1">
    <citation type="journal article" date="2014" name="Proc. Natl. Acad. Sci. U.S.A.">
        <title>Extensive sampling of basidiomycete genomes demonstrates inadequacy of the white-rot/brown-rot paradigm for wood decay fungi.</title>
        <authorList>
            <person name="Riley R."/>
            <person name="Salamov A.A."/>
            <person name="Brown D.W."/>
            <person name="Nagy L.G."/>
            <person name="Floudas D."/>
            <person name="Held B.W."/>
            <person name="Levasseur A."/>
            <person name="Lombard V."/>
            <person name="Morin E."/>
            <person name="Otillar R."/>
            <person name="Lindquist E.A."/>
            <person name="Sun H."/>
            <person name="LaButti K.M."/>
            <person name="Schmutz J."/>
            <person name="Jabbour D."/>
            <person name="Luo H."/>
            <person name="Baker S.E."/>
            <person name="Pisabarro A.G."/>
            <person name="Walton J.D."/>
            <person name="Blanchette R.A."/>
            <person name="Henrissat B."/>
            <person name="Martin F."/>
            <person name="Cullen D."/>
            <person name="Hibbett D.S."/>
            <person name="Grigoriev I.V."/>
        </authorList>
    </citation>
    <scope>NUCLEOTIDE SEQUENCE [LARGE SCALE GENOMIC DNA]</scope>
    <source>
        <strain evidence="7">MUCL 33604</strain>
    </source>
</reference>
<dbReference type="InterPro" id="IPR050538">
    <property type="entry name" value="MAP_kinase_kinase_kinase"/>
</dbReference>
<feature type="non-terminal residue" evidence="6">
    <location>
        <position position="1"/>
    </location>
</feature>
<dbReference type="InterPro" id="IPR011009">
    <property type="entry name" value="Kinase-like_dom_sf"/>
</dbReference>
<feature type="domain" description="Protein kinase" evidence="5">
    <location>
        <begin position="1"/>
        <end position="214"/>
    </location>
</feature>
<dbReference type="InterPro" id="IPR001245">
    <property type="entry name" value="Ser-Thr/Tyr_kinase_cat_dom"/>
</dbReference>
<dbReference type="Gene3D" id="1.10.510.10">
    <property type="entry name" value="Transferase(Phosphotransferase) domain 1"/>
    <property type="match status" value="1"/>
</dbReference>
<evidence type="ECO:0000256" key="1">
    <source>
        <dbReference type="ARBA" id="ARBA00022679"/>
    </source>
</evidence>
<protein>
    <recommendedName>
        <fullName evidence="5">Protein kinase domain-containing protein</fullName>
    </recommendedName>
</protein>
<dbReference type="GO" id="GO:0000165">
    <property type="term" value="P:MAPK cascade"/>
    <property type="evidence" value="ECO:0007669"/>
    <property type="project" value="UniProtKB-ARBA"/>
</dbReference>
<evidence type="ECO:0000256" key="2">
    <source>
        <dbReference type="ARBA" id="ARBA00022741"/>
    </source>
</evidence>
<proteinExistence type="predicted"/>
<name>A0A067PEL1_9AGAM</name>
<dbReference type="InParanoid" id="A0A067PEL1"/>
<dbReference type="EMBL" id="KL197741">
    <property type="protein sequence ID" value="KDQ52290.1"/>
    <property type="molecule type" value="Genomic_DNA"/>
</dbReference>
<dbReference type="PROSITE" id="PS00109">
    <property type="entry name" value="PROTEIN_KINASE_TYR"/>
    <property type="match status" value="1"/>
</dbReference>
<dbReference type="PROSITE" id="PS50011">
    <property type="entry name" value="PROTEIN_KINASE_DOM"/>
    <property type="match status" value="1"/>
</dbReference>
<dbReference type="AlphaFoldDB" id="A0A067PEL1"/>
<evidence type="ECO:0000313" key="7">
    <source>
        <dbReference type="Proteomes" id="UP000027265"/>
    </source>
</evidence>
<dbReference type="STRING" id="933084.A0A067PEL1"/>
<evidence type="ECO:0000256" key="4">
    <source>
        <dbReference type="ARBA" id="ARBA00022840"/>
    </source>
</evidence>
<dbReference type="Pfam" id="PF07714">
    <property type="entry name" value="PK_Tyr_Ser-Thr"/>
    <property type="match status" value="1"/>
</dbReference>
<evidence type="ECO:0000259" key="5">
    <source>
        <dbReference type="PROSITE" id="PS50011"/>
    </source>
</evidence>
<feature type="non-terminal residue" evidence="6">
    <location>
        <position position="214"/>
    </location>
</feature>
<keyword evidence="1" id="KW-0808">Transferase</keyword>
<sequence>LCHEVLIWRGLWHRYVLPCLGVDTELFGPLYICMVSPYMDCGTIVEYCEDNDLTANEIDLILNQVALGLAYLHCENVVHGDLRGANILMNDQGHCQLADFGLAAFAEATKGAYTTTNSRPGSTRWMAPELLFPERFGIVGTRRTCATDIFSYGCVCIEIHTGSLPFYDLSADPAIIRRILAGEHPQPPPGKGLPLKTRNIAEKCWRTTPDTRPT</sequence>
<dbReference type="PANTHER" id="PTHR48016:SF56">
    <property type="entry name" value="MAPKK KINASE"/>
    <property type="match status" value="1"/>
</dbReference>
<gene>
    <name evidence="6" type="ORF">JAAARDRAFT_113212</name>
</gene>
<dbReference type="Proteomes" id="UP000027265">
    <property type="component" value="Unassembled WGS sequence"/>
</dbReference>